<evidence type="ECO:0000256" key="6">
    <source>
        <dbReference type="RuleBase" id="RU362042"/>
    </source>
</evidence>
<dbReference type="SUPFAM" id="SSF51306">
    <property type="entry name" value="LexA/Signal peptidase"/>
    <property type="match status" value="1"/>
</dbReference>
<comment type="similarity">
    <text evidence="3 6">Belongs to the peptidase S26 family.</text>
</comment>
<dbReference type="NCBIfam" id="TIGR02227">
    <property type="entry name" value="sigpep_I_bact"/>
    <property type="match status" value="1"/>
</dbReference>
<reference evidence="8 9" key="1">
    <citation type="submission" date="2024-03" db="EMBL/GenBank/DDBJ databases">
        <title>Human intestinal bacterial collection.</title>
        <authorList>
            <person name="Pauvert C."/>
            <person name="Hitch T.C.A."/>
            <person name="Clavel T."/>
        </authorList>
    </citation>
    <scope>NUCLEOTIDE SEQUENCE [LARGE SCALE GENOMIC DNA]</scope>
    <source>
        <strain evidence="8 9">CLA-JM-H44</strain>
    </source>
</reference>
<evidence type="ECO:0000259" key="7">
    <source>
        <dbReference type="Pfam" id="PF10502"/>
    </source>
</evidence>
<dbReference type="PANTHER" id="PTHR43390:SF1">
    <property type="entry name" value="CHLOROPLAST PROCESSING PEPTIDASE"/>
    <property type="match status" value="1"/>
</dbReference>
<dbReference type="InterPro" id="IPR019758">
    <property type="entry name" value="Pept_S26A_signal_pept_1_CS"/>
</dbReference>
<dbReference type="InterPro" id="IPR019533">
    <property type="entry name" value="Peptidase_S26"/>
</dbReference>
<sequence length="185" mass="21594">MEKPMQADNKSKPRSPRIRWELFSWVRLILVSLVLAFLISNFVVVNAVVPTGSMENTIQISDRIMAFRLSYLFEDPARGDIIIFEPPDGDEDWYVKRIIGLPGDTVEIHDGGVYINGTRLQEDYVKEPTQGVFGPYHVPEDGYFMMGDNRNDSLDSRFWKNHYVRRDQIKGKVLFEYYPKLQWVN</sequence>
<evidence type="ECO:0000313" key="9">
    <source>
        <dbReference type="Proteomes" id="UP001489509"/>
    </source>
</evidence>
<comment type="catalytic activity">
    <reaction evidence="1 6">
        <text>Cleavage of hydrophobic, N-terminal signal or leader sequences from secreted and periplasmic proteins.</text>
        <dbReference type="EC" id="3.4.21.89"/>
    </reaction>
</comment>
<dbReference type="GO" id="GO:0009003">
    <property type="term" value="F:signal peptidase activity"/>
    <property type="evidence" value="ECO:0007669"/>
    <property type="project" value="UniProtKB-EC"/>
</dbReference>
<dbReference type="InterPro" id="IPR019757">
    <property type="entry name" value="Pept_S26A_signal_pept_1_Lys-AS"/>
</dbReference>
<dbReference type="EMBL" id="JBBMFD010000006">
    <property type="protein sequence ID" value="MEQ2440185.1"/>
    <property type="molecule type" value="Genomic_DNA"/>
</dbReference>
<evidence type="ECO:0000256" key="2">
    <source>
        <dbReference type="ARBA" id="ARBA00004401"/>
    </source>
</evidence>
<gene>
    <name evidence="8" type="primary">lepB</name>
    <name evidence="8" type="ORF">WMO26_05025</name>
</gene>
<dbReference type="RefSeq" id="WP_349218596.1">
    <property type="nucleotide sequence ID" value="NZ_JBBMFD010000006.1"/>
</dbReference>
<feature type="domain" description="Peptidase S26" evidence="7">
    <location>
        <begin position="23"/>
        <end position="177"/>
    </location>
</feature>
<dbReference type="EC" id="3.4.21.89" evidence="4 6"/>
<dbReference type="PRINTS" id="PR00727">
    <property type="entry name" value="LEADERPTASE"/>
</dbReference>
<keyword evidence="6" id="KW-0645">Protease</keyword>
<dbReference type="Proteomes" id="UP001489509">
    <property type="component" value="Unassembled WGS sequence"/>
</dbReference>
<keyword evidence="9" id="KW-1185">Reference proteome</keyword>
<dbReference type="InterPro" id="IPR000223">
    <property type="entry name" value="Pept_S26A_signal_pept_1"/>
</dbReference>
<dbReference type="PROSITE" id="PS00761">
    <property type="entry name" value="SPASE_I_3"/>
    <property type="match status" value="1"/>
</dbReference>
<protein>
    <recommendedName>
        <fullName evidence="4 6">Signal peptidase I</fullName>
        <ecNumber evidence="4 6">3.4.21.89</ecNumber>
    </recommendedName>
</protein>
<evidence type="ECO:0000256" key="4">
    <source>
        <dbReference type="ARBA" id="ARBA00013208"/>
    </source>
</evidence>
<dbReference type="PANTHER" id="PTHR43390">
    <property type="entry name" value="SIGNAL PEPTIDASE I"/>
    <property type="match status" value="1"/>
</dbReference>
<dbReference type="Pfam" id="PF10502">
    <property type="entry name" value="Peptidase_S26"/>
    <property type="match status" value="1"/>
</dbReference>
<proteinExistence type="inferred from homology"/>
<dbReference type="PROSITE" id="PS00760">
    <property type="entry name" value="SPASE_I_2"/>
    <property type="match status" value="1"/>
</dbReference>
<evidence type="ECO:0000256" key="1">
    <source>
        <dbReference type="ARBA" id="ARBA00000677"/>
    </source>
</evidence>
<name>A0ABV1DYR7_9FIRM</name>
<comment type="subcellular location">
    <subcellularLocation>
        <location evidence="2">Cell membrane</location>
        <topology evidence="2">Single-pass type II membrane protein</topology>
    </subcellularLocation>
    <subcellularLocation>
        <location evidence="6">Membrane</location>
        <topology evidence="6">Single-pass type II membrane protein</topology>
    </subcellularLocation>
</comment>
<evidence type="ECO:0000256" key="5">
    <source>
        <dbReference type="ARBA" id="ARBA00022801"/>
    </source>
</evidence>
<evidence type="ECO:0000313" key="8">
    <source>
        <dbReference type="EMBL" id="MEQ2440185.1"/>
    </source>
</evidence>
<dbReference type="Gene3D" id="2.10.109.10">
    <property type="entry name" value="Umud Fragment, subunit A"/>
    <property type="match status" value="1"/>
</dbReference>
<comment type="caution">
    <text evidence="8">The sequence shown here is derived from an EMBL/GenBank/DDBJ whole genome shotgun (WGS) entry which is preliminary data.</text>
</comment>
<keyword evidence="5 6" id="KW-0378">Hydrolase</keyword>
<dbReference type="CDD" id="cd06530">
    <property type="entry name" value="S26_SPase_I"/>
    <property type="match status" value="1"/>
</dbReference>
<organism evidence="8 9">
    <name type="scientific">Solibaculum intestinale</name>
    <dbReference type="NCBI Taxonomy" id="3133165"/>
    <lineage>
        <taxon>Bacteria</taxon>
        <taxon>Bacillati</taxon>
        <taxon>Bacillota</taxon>
        <taxon>Clostridia</taxon>
        <taxon>Eubacteriales</taxon>
        <taxon>Oscillospiraceae</taxon>
        <taxon>Solibaculum</taxon>
    </lineage>
</organism>
<dbReference type="InterPro" id="IPR036286">
    <property type="entry name" value="LexA/Signal_pep-like_sf"/>
</dbReference>
<evidence type="ECO:0000256" key="3">
    <source>
        <dbReference type="ARBA" id="ARBA00009370"/>
    </source>
</evidence>
<accession>A0ABV1DYR7</accession>